<organism evidence="1">
    <name type="scientific">uncultured Caudovirales phage</name>
    <dbReference type="NCBI Taxonomy" id="2100421"/>
    <lineage>
        <taxon>Viruses</taxon>
        <taxon>Duplodnaviria</taxon>
        <taxon>Heunggongvirae</taxon>
        <taxon>Uroviricota</taxon>
        <taxon>Caudoviricetes</taxon>
        <taxon>Peduoviridae</taxon>
        <taxon>Maltschvirus</taxon>
        <taxon>Maltschvirus maltsch</taxon>
    </lineage>
</organism>
<evidence type="ECO:0000313" key="2">
    <source>
        <dbReference type="EMBL" id="CAB4156909.1"/>
    </source>
</evidence>
<gene>
    <name evidence="1" type="ORF">UFOVP355_32</name>
    <name evidence="2" type="ORF">UFOVP677_32</name>
</gene>
<name>A0A6J5M3C0_9CAUD</name>
<proteinExistence type="predicted"/>
<accession>A0A6J5M3C0</accession>
<protein>
    <submittedName>
        <fullName evidence="1">Uncharacterized protein</fullName>
    </submittedName>
</protein>
<evidence type="ECO:0000313" key="1">
    <source>
        <dbReference type="EMBL" id="CAB4139877.1"/>
    </source>
</evidence>
<sequence>MKRKVFKGTFSLNLTVTAYDEEEAIDKLYARLDEAIHAQELWVEDYVLHEREIEEVNIHD</sequence>
<dbReference type="EMBL" id="LR796366">
    <property type="protein sequence ID" value="CAB4139877.1"/>
    <property type="molecule type" value="Genomic_DNA"/>
</dbReference>
<dbReference type="EMBL" id="LR796647">
    <property type="protein sequence ID" value="CAB4156909.1"/>
    <property type="molecule type" value="Genomic_DNA"/>
</dbReference>
<reference evidence="1" key="1">
    <citation type="submission" date="2020-04" db="EMBL/GenBank/DDBJ databases">
        <authorList>
            <person name="Chiriac C."/>
            <person name="Salcher M."/>
            <person name="Ghai R."/>
            <person name="Kavagutti S V."/>
        </authorList>
    </citation>
    <scope>NUCLEOTIDE SEQUENCE</scope>
</reference>